<evidence type="ECO:0000259" key="5">
    <source>
        <dbReference type="PROSITE" id="PS50011"/>
    </source>
</evidence>
<comment type="caution">
    <text evidence="6">The sequence shown here is derived from an EMBL/GenBank/DDBJ whole genome shotgun (WGS) entry which is preliminary data.</text>
</comment>
<evidence type="ECO:0000256" key="1">
    <source>
        <dbReference type="ARBA" id="ARBA00022679"/>
    </source>
</evidence>
<dbReference type="GO" id="GO:0010506">
    <property type="term" value="P:regulation of autophagy"/>
    <property type="evidence" value="ECO:0007669"/>
    <property type="project" value="InterPro"/>
</dbReference>
<dbReference type="PROSITE" id="PS50011">
    <property type="entry name" value="PROTEIN_KINASE_DOM"/>
    <property type="match status" value="1"/>
</dbReference>
<evidence type="ECO:0000256" key="2">
    <source>
        <dbReference type="ARBA" id="ARBA00022741"/>
    </source>
</evidence>
<sequence length="275" mass="31904">MDTTVSSLAIVLPYDTAVIERKFGQCEFYLPIQGGYGLVDFIAPWVVRKSIEYLDEKDRAEKLMEVQVLLKMNGKHFVKLYDYYTTCFEGLNVIFLFLERVDYCLIDLLYDGQTLYSRSQVFDIVDQILLGLEILHGEGHVHRDIKPDNLGIKESNGKLIVKILDLGLVARVGERVYDNNLPWNRVLKDDNRIASYLDDLYSVGVILQQLLINTNTDQQETKCVNMMNNVVERACELGDAVIYASASHMRQHLKQVWNNNQEYYYTPNIYFDEQF</sequence>
<reference evidence="6 7" key="1">
    <citation type="submission" date="2024-03" db="EMBL/GenBank/DDBJ databases">
        <title>The Acrasis kona genome and developmental transcriptomes reveal deep origins of eukaryotic multicellular pathways.</title>
        <authorList>
            <person name="Sheikh S."/>
            <person name="Fu C.-J."/>
            <person name="Brown M.W."/>
            <person name="Baldauf S.L."/>
        </authorList>
    </citation>
    <scope>NUCLEOTIDE SEQUENCE [LARGE SCALE GENOMIC DNA]</scope>
    <source>
        <strain evidence="6 7">ATCC MYA-3509</strain>
    </source>
</reference>
<keyword evidence="4" id="KW-0067">ATP-binding</keyword>
<dbReference type="GO" id="GO:0000407">
    <property type="term" value="C:phagophore assembly site"/>
    <property type="evidence" value="ECO:0007669"/>
    <property type="project" value="TreeGrafter"/>
</dbReference>
<gene>
    <name evidence="6" type="ORF">AKO1_015571</name>
</gene>
<name>A0AAW2ZGD4_9EUKA</name>
<dbReference type="AlphaFoldDB" id="A0AAW2ZGD4"/>
<dbReference type="GO" id="GO:0005776">
    <property type="term" value="C:autophagosome"/>
    <property type="evidence" value="ECO:0007669"/>
    <property type="project" value="TreeGrafter"/>
</dbReference>
<dbReference type="SMART" id="SM00220">
    <property type="entry name" value="S_TKc"/>
    <property type="match status" value="1"/>
</dbReference>
<dbReference type="InterPro" id="IPR000719">
    <property type="entry name" value="Prot_kinase_dom"/>
</dbReference>
<keyword evidence="3" id="KW-0418">Kinase</keyword>
<keyword evidence="7" id="KW-1185">Reference proteome</keyword>
<dbReference type="GO" id="GO:0005524">
    <property type="term" value="F:ATP binding"/>
    <property type="evidence" value="ECO:0007669"/>
    <property type="project" value="UniProtKB-KW"/>
</dbReference>
<dbReference type="EMBL" id="JAOPGA020001436">
    <property type="protein sequence ID" value="KAL0488382.1"/>
    <property type="molecule type" value="Genomic_DNA"/>
</dbReference>
<dbReference type="GO" id="GO:0005829">
    <property type="term" value="C:cytosol"/>
    <property type="evidence" value="ECO:0007669"/>
    <property type="project" value="TreeGrafter"/>
</dbReference>
<keyword evidence="1" id="KW-0808">Transferase</keyword>
<dbReference type="GO" id="GO:0016020">
    <property type="term" value="C:membrane"/>
    <property type="evidence" value="ECO:0007669"/>
    <property type="project" value="TreeGrafter"/>
</dbReference>
<dbReference type="SUPFAM" id="SSF56112">
    <property type="entry name" value="Protein kinase-like (PK-like)"/>
    <property type="match status" value="1"/>
</dbReference>
<dbReference type="GO" id="GO:0000045">
    <property type="term" value="P:autophagosome assembly"/>
    <property type="evidence" value="ECO:0007669"/>
    <property type="project" value="TreeGrafter"/>
</dbReference>
<evidence type="ECO:0000313" key="6">
    <source>
        <dbReference type="EMBL" id="KAL0488382.1"/>
    </source>
</evidence>
<evidence type="ECO:0000313" key="7">
    <source>
        <dbReference type="Proteomes" id="UP001431209"/>
    </source>
</evidence>
<dbReference type="Proteomes" id="UP001431209">
    <property type="component" value="Unassembled WGS sequence"/>
</dbReference>
<organism evidence="6 7">
    <name type="scientific">Acrasis kona</name>
    <dbReference type="NCBI Taxonomy" id="1008807"/>
    <lineage>
        <taxon>Eukaryota</taxon>
        <taxon>Discoba</taxon>
        <taxon>Heterolobosea</taxon>
        <taxon>Tetramitia</taxon>
        <taxon>Eutetramitia</taxon>
        <taxon>Acrasidae</taxon>
        <taxon>Acrasis</taxon>
    </lineage>
</organism>
<evidence type="ECO:0000256" key="4">
    <source>
        <dbReference type="ARBA" id="ARBA00022840"/>
    </source>
</evidence>
<dbReference type="Pfam" id="PF00069">
    <property type="entry name" value="Pkinase"/>
    <property type="match status" value="1"/>
</dbReference>
<accession>A0AAW2ZGD4</accession>
<dbReference type="GO" id="GO:0004674">
    <property type="term" value="F:protein serine/threonine kinase activity"/>
    <property type="evidence" value="ECO:0007669"/>
    <property type="project" value="InterPro"/>
</dbReference>
<protein>
    <recommendedName>
        <fullName evidence="5">Protein kinase domain-containing protein</fullName>
    </recommendedName>
</protein>
<dbReference type="InterPro" id="IPR045269">
    <property type="entry name" value="Atg1-like"/>
</dbReference>
<dbReference type="PANTHER" id="PTHR24348">
    <property type="entry name" value="SERINE/THREONINE-PROTEIN KINASE UNC-51-RELATED"/>
    <property type="match status" value="1"/>
</dbReference>
<keyword evidence="2" id="KW-0547">Nucleotide-binding</keyword>
<dbReference type="Gene3D" id="1.10.510.10">
    <property type="entry name" value="Transferase(Phosphotransferase) domain 1"/>
    <property type="match status" value="1"/>
</dbReference>
<dbReference type="PANTHER" id="PTHR24348:SF22">
    <property type="entry name" value="NON-SPECIFIC SERINE_THREONINE PROTEIN KINASE"/>
    <property type="match status" value="1"/>
</dbReference>
<proteinExistence type="predicted"/>
<evidence type="ECO:0000256" key="3">
    <source>
        <dbReference type="ARBA" id="ARBA00022777"/>
    </source>
</evidence>
<feature type="domain" description="Protein kinase" evidence="5">
    <location>
        <begin position="17"/>
        <end position="275"/>
    </location>
</feature>
<dbReference type="InterPro" id="IPR011009">
    <property type="entry name" value="Kinase-like_dom_sf"/>
</dbReference>